<evidence type="ECO:0000313" key="3">
    <source>
        <dbReference type="Proteomes" id="UP000677082"/>
    </source>
</evidence>
<dbReference type="RefSeq" id="WP_213011410.1">
    <property type="nucleotide sequence ID" value="NZ_BOQN01000098.1"/>
</dbReference>
<organism evidence="2 3">
    <name type="scientific">Paractinoplanes toevensis</name>
    <dbReference type="NCBI Taxonomy" id="571911"/>
    <lineage>
        <taxon>Bacteria</taxon>
        <taxon>Bacillati</taxon>
        <taxon>Actinomycetota</taxon>
        <taxon>Actinomycetes</taxon>
        <taxon>Micromonosporales</taxon>
        <taxon>Micromonosporaceae</taxon>
        <taxon>Paractinoplanes</taxon>
    </lineage>
</organism>
<dbReference type="InterPro" id="IPR000835">
    <property type="entry name" value="HTH_MarR-typ"/>
</dbReference>
<dbReference type="GO" id="GO:0006950">
    <property type="term" value="P:response to stress"/>
    <property type="evidence" value="ECO:0007669"/>
    <property type="project" value="TreeGrafter"/>
</dbReference>
<dbReference type="PRINTS" id="PR00598">
    <property type="entry name" value="HTHMARR"/>
</dbReference>
<evidence type="ECO:0000259" key="1">
    <source>
        <dbReference type="PROSITE" id="PS50995"/>
    </source>
</evidence>
<reference evidence="2 3" key="1">
    <citation type="submission" date="2021-03" db="EMBL/GenBank/DDBJ databases">
        <title>Whole genome shotgun sequence of Actinoplanes toevensis NBRC 105298.</title>
        <authorList>
            <person name="Komaki H."/>
            <person name="Tamura T."/>
        </authorList>
    </citation>
    <scope>NUCLEOTIDE SEQUENCE [LARGE SCALE GENOMIC DNA]</scope>
    <source>
        <strain evidence="2 3">NBRC 105298</strain>
    </source>
</reference>
<dbReference type="InterPro" id="IPR036390">
    <property type="entry name" value="WH_DNA-bd_sf"/>
</dbReference>
<dbReference type="AlphaFoldDB" id="A0A919TI90"/>
<feature type="domain" description="HTH marR-type" evidence="1">
    <location>
        <begin position="3"/>
        <end position="135"/>
    </location>
</feature>
<dbReference type="PANTHER" id="PTHR33164">
    <property type="entry name" value="TRANSCRIPTIONAL REGULATOR, MARR FAMILY"/>
    <property type="match status" value="1"/>
</dbReference>
<sequence length="136" mass="15170">MLHDRLGYLLKHVQLSLTEQTGAVLAPLDVTGRELAVLTVLGGPEALAQQQAAAKLGVDRTTMVDLVDALQGKQLVERRPDPADRRRNLVHLTERGRQVLVEGSRVHARAEREFLAALDEDEIRQLKSLLQRVLKE</sequence>
<dbReference type="EMBL" id="BOQN01000098">
    <property type="protein sequence ID" value="GIM95712.1"/>
    <property type="molecule type" value="Genomic_DNA"/>
</dbReference>
<name>A0A919TI90_9ACTN</name>
<keyword evidence="3" id="KW-1185">Reference proteome</keyword>
<dbReference type="InterPro" id="IPR036388">
    <property type="entry name" value="WH-like_DNA-bd_sf"/>
</dbReference>
<protein>
    <submittedName>
        <fullName evidence="2">MarR family transcriptional regulator</fullName>
    </submittedName>
</protein>
<dbReference type="SUPFAM" id="SSF46785">
    <property type="entry name" value="Winged helix' DNA-binding domain"/>
    <property type="match status" value="1"/>
</dbReference>
<gene>
    <name evidence="2" type="ORF">Ato02nite_075050</name>
</gene>
<dbReference type="PROSITE" id="PS50995">
    <property type="entry name" value="HTH_MARR_2"/>
    <property type="match status" value="1"/>
</dbReference>
<evidence type="ECO:0000313" key="2">
    <source>
        <dbReference type="EMBL" id="GIM95712.1"/>
    </source>
</evidence>
<dbReference type="InterPro" id="IPR039422">
    <property type="entry name" value="MarR/SlyA-like"/>
</dbReference>
<dbReference type="GO" id="GO:0003700">
    <property type="term" value="F:DNA-binding transcription factor activity"/>
    <property type="evidence" value="ECO:0007669"/>
    <property type="project" value="InterPro"/>
</dbReference>
<dbReference type="SMART" id="SM00347">
    <property type="entry name" value="HTH_MARR"/>
    <property type="match status" value="1"/>
</dbReference>
<dbReference type="Proteomes" id="UP000677082">
    <property type="component" value="Unassembled WGS sequence"/>
</dbReference>
<dbReference type="PANTHER" id="PTHR33164:SF99">
    <property type="entry name" value="MARR FAMILY REGULATORY PROTEIN"/>
    <property type="match status" value="1"/>
</dbReference>
<accession>A0A919TI90</accession>
<dbReference type="Pfam" id="PF12802">
    <property type="entry name" value="MarR_2"/>
    <property type="match status" value="1"/>
</dbReference>
<proteinExistence type="predicted"/>
<comment type="caution">
    <text evidence="2">The sequence shown here is derived from an EMBL/GenBank/DDBJ whole genome shotgun (WGS) entry which is preliminary data.</text>
</comment>
<dbReference type="Gene3D" id="1.10.10.10">
    <property type="entry name" value="Winged helix-like DNA-binding domain superfamily/Winged helix DNA-binding domain"/>
    <property type="match status" value="1"/>
</dbReference>